<keyword evidence="2" id="KW-1185">Reference proteome</keyword>
<reference evidence="1 2" key="1">
    <citation type="submission" date="2019-01" db="EMBL/GenBank/DDBJ databases">
        <authorList>
            <person name="Ferrante I. M."/>
        </authorList>
    </citation>
    <scope>NUCLEOTIDE SEQUENCE [LARGE SCALE GENOMIC DNA]</scope>
    <source>
        <strain evidence="1 2">B856</strain>
    </source>
</reference>
<dbReference type="Proteomes" id="UP000291116">
    <property type="component" value="Unassembled WGS sequence"/>
</dbReference>
<evidence type="ECO:0000313" key="1">
    <source>
        <dbReference type="EMBL" id="VEU42630.1"/>
    </source>
</evidence>
<organism evidence="1 2">
    <name type="scientific">Pseudo-nitzschia multistriata</name>
    <dbReference type="NCBI Taxonomy" id="183589"/>
    <lineage>
        <taxon>Eukaryota</taxon>
        <taxon>Sar</taxon>
        <taxon>Stramenopiles</taxon>
        <taxon>Ochrophyta</taxon>
        <taxon>Bacillariophyta</taxon>
        <taxon>Bacillariophyceae</taxon>
        <taxon>Bacillariophycidae</taxon>
        <taxon>Bacillariales</taxon>
        <taxon>Bacillariaceae</taxon>
        <taxon>Pseudo-nitzschia</taxon>
    </lineage>
</organism>
<protein>
    <submittedName>
        <fullName evidence="1">Uncharacterized protein</fullName>
    </submittedName>
</protein>
<name>A0A448ZKR9_9STRA</name>
<dbReference type="AlphaFoldDB" id="A0A448ZKR9"/>
<accession>A0A448ZKR9</accession>
<sequence length="168" mass="18060">MGTSFRSPARMPASGKSMLWSSSVTSREILAPSSSHGSRSIFIPIVSLKYVELKTLWHSTTKLYGCGSEQEHSSGSCSGWIRAHMDVFLEGSPKSWNFRVAISTDAGLRDKPVVSDSCSAGPATSLLLLVELALAKSLPSVTDAQKQRPSEKIAKNFLADIFVVLISG</sequence>
<evidence type="ECO:0000313" key="2">
    <source>
        <dbReference type="Proteomes" id="UP000291116"/>
    </source>
</evidence>
<proteinExistence type="predicted"/>
<dbReference type="EMBL" id="CAACVS010000459">
    <property type="protein sequence ID" value="VEU42630.1"/>
    <property type="molecule type" value="Genomic_DNA"/>
</dbReference>
<gene>
    <name evidence="1" type="ORF">PSNMU_V1.4_AUG-EV-PASAV3_0096110</name>
</gene>